<protein>
    <submittedName>
        <fullName evidence="3">Ribonuclease II</fullName>
    </submittedName>
</protein>
<feature type="compositionally biased region" description="Acidic residues" evidence="1">
    <location>
        <begin position="672"/>
        <end position="681"/>
    </location>
</feature>
<dbReference type="InterPro" id="IPR012340">
    <property type="entry name" value="NA-bd_OB-fold"/>
</dbReference>
<reference evidence="4" key="1">
    <citation type="journal article" date="2009" name="Environ. Microbiol.">
        <title>The genome of Polaromonas naphthalenivorans strain CJ2, isolated from coal tar-contaminated sediment, reveals physiological and metabolic versatility and evolution through extensive horizontal gene transfer.</title>
        <authorList>
            <person name="Yagi J.M."/>
            <person name="Sims D."/>
            <person name="Brettin T."/>
            <person name="Bruce D."/>
            <person name="Madsen E.L."/>
        </authorList>
    </citation>
    <scope>NUCLEOTIDE SEQUENCE [LARGE SCALE GENOMIC DNA]</scope>
    <source>
        <strain evidence="4">CJ2</strain>
    </source>
</reference>
<dbReference type="eggNOG" id="COG0557">
    <property type="taxonomic scope" value="Bacteria"/>
</dbReference>
<evidence type="ECO:0000313" key="4">
    <source>
        <dbReference type="Proteomes" id="UP000000644"/>
    </source>
</evidence>
<dbReference type="STRING" id="365044.Pnap_3405"/>
<dbReference type="InterPro" id="IPR001900">
    <property type="entry name" value="RNase_II/R"/>
</dbReference>
<dbReference type="SMART" id="SM00955">
    <property type="entry name" value="RNB"/>
    <property type="match status" value="1"/>
</dbReference>
<dbReference type="GO" id="GO:0003723">
    <property type="term" value="F:RNA binding"/>
    <property type="evidence" value="ECO:0007669"/>
    <property type="project" value="InterPro"/>
</dbReference>
<dbReference type="InterPro" id="IPR050180">
    <property type="entry name" value="RNR_Ribonuclease"/>
</dbReference>
<dbReference type="Proteomes" id="UP000000644">
    <property type="component" value="Chromosome"/>
</dbReference>
<evidence type="ECO:0000313" key="3">
    <source>
        <dbReference type="EMBL" id="ABM38702.1"/>
    </source>
</evidence>
<dbReference type="GO" id="GO:0005829">
    <property type="term" value="C:cytosol"/>
    <property type="evidence" value="ECO:0007669"/>
    <property type="project" value="TreeGrafter"/>
</dbReference>
<dbReference type="KEGG" id="pna:Pnap_3405"/>
<sequence length="707" mass="77278">MPREGYYRASPRLKDSVVFVLFEETGKFLAGRILSEADSSLQVELDSGKRVKVKSANALLKFEKPAPAEFIAAGQRLIEEIDLDLAWEFASDEEFGFAELARDYFSADASKPASAEQQAAALFRLYDAPHYFRRAGKGRFKKAPPEILQQALAAIKKKKQITAQIAAWAEELGQGQCPAPIRDQLYKILFKPDKNSAEYKAVVDASRATHTAPLDLLQKAGAIASPYQFHWKRFLFENFPKGTRFPELQAPPIKDELPLAEVRAFSIDDSSTTEIDDALSVQGLGSGVITLGVHIAAPGLAVLPGSPIDAVGRARMSTVYMPGYKLTMLPDDVVQAYTLQEGRNCPALSLYLTMDEATLEVKQTVTRLEQVPIVSNLRHDQLDTTFTEAFFEAAQSAPRADVQWGVELTFMHRLARHLKAQREIVRGKPENFNRPDYNFKLDNPTGGEPQGIETVSISTRQRGSPLDLIVAEAMILANSTWGQWLAEHGVPGIYRSQASMAPGVKVRMGTKALPHAGMGVKSYVWATSPLRRYTDLVNQWQIIACVKHGRSAALVAPFKPKDADLFSVISCFDAAYSAYNGFQSGIERYWTLKYLEQNGITELTATSFKDNLVRADTLPLVLGAMGAQGLPRGAHVRVKLGEIDEITLDVFGTVIERLDTEAEAASSAAQADDSDDGEDDLAAGPISIAVDISEPQADAEAAPAAAG</sequence>
<evidence type="ECO:0000256" key="1">
    <source>
        <dbReference type="SAM" id="MobiDB-lite"/>
    </source>
</evidence>
<organism evidence="3 4">
    <name type="scientific">Polaromonas naphthalenivorans (strain CJ2)</name>
    <dbReference type="NCBI Taxonomy" id="365044"/>
    <lineage>
        <taxon>Bacteria</taxon>
        <taxon>Pseudomonadati</taxon>
        <taxon>Pseudomonadota</taxon>
        <taxon>Betaproteobacteria</taxon>
        <taxon>Burkholderiales</taxon>
        <taxon>Comamonadaceae</taxon>
        <taxon>Polaromonas</taxon>
    </lineage>
</organism>
<feature type="domain" description="RNB" evidence="2">
    <location>
        <begin position="256"/>
        <end position="548"/>
    </location>
</feature>
<dbReference type="SUPFAM" id="SSF50249">
    <property type="entry name" value="Nucleic acid-binding proteins"/>
    <property type="match status" value="1"/>
</dbReference>
<feature type="region of interest" description="Disordered" evidence="1">
    <location>
        <begin position="665"/>
        <end position="686"/>
    </location>
</feature>
<proteinExistence type="predicted"/>
<dbReference type="Pfam" id="PF00773">
    <property type="entry name" value="RNB"/>
    <property type="match status" value="2"/>
</dbReference>
<dbReference type="AlphaFoldDB" id="A1VSS4"/>
<evidence type="ECO:0000259" key="2">
    <source>
        <dbReference type="SMART" id="SM00955"/>
    </source>
</evidence>
<dbReference type="GO" id="GO:0004540">
    <property type="term" value="F:RNA nuclease activity"/>
    <property type="evidence" value="ECO:0007669"/>
    <property type="project" value="InterPro"/>
</dbReference>
<keyword evidence="4" id="KW-1185">Reference proteome</keyword>
<dbReference type="HOGENOM" id="CLU_438650_0_0_4"/>
<dbReference type="PANTHER" id="PTHR23355:SF9">
    <property type="entry name" value="DIS3-LIKE EXONUCLEASE 2"/>
    <property type="match status" value="1"/>
</dbReference>
<dbReference type="EMBL" id="CP000529">
    <property type="protein sequence ID" value="ABM38702.1"/>
    <property type="molecule type" value="Genomic_DNA"/>
</dbReference>
<gene>
    <name evidence="3" type="ordered locus">Pnap_3405</name>
</gene>
<accession>A1VSS4</accession>
<dbReference type="PANTHER" id="PTHR23355">
    <property type="entry name" value="RIBONUCLEASE"/>
    <property type="match status" value="1"/>
</dbReference>
<name>A1VSS4_POLNA</name>
<dbReference type="GO" id="GO:0006402">
    <property type="term" value="P:mRNA catabolic process"/>
    <property type="evidence" value="ECO:0007669"/>
    <property type="project" value="TreeGrafter"/>
</dbReference>